<evidence type="ECO:0000259" key="3">
    <source>
        <dbReference type="SMART" id="SM00822"/>
    </source>
</evidence>
<sequence length="263" mass="28016">MTRAPIRSVVVTGASAGIGRALALAYAQSGAVLGIIGRNEAQLESTAAACRARGATVIVGIVDVRDAEPVREWLHRFDDQYPIELLIANAGVASTLSSASDWEDLDRITTVVDTNFYGAMHTVLPVVERMRARKRGRIAAVSSLAALRGMAISPAYCASKSAIKAYADSVRPLLKRDGIGVSVILPGFVKTSMSDVFPGDKPFMWTAGQAAAYIRRKLDAGRAEIAFPGLLAFGMRILTVLPITLADAILDKLSYLPGKEDVN</sequence>
<dbReference type="AlphaFoldDB" id="A0A071MFR6"/>
<feature type="domain" description="Ketoreductase" evidence="3">
    <location>
        <begin position="7"/>
        <end position="192"/>
    </location>
</feature>
<accession>A0A071MFR6</accession>
<protein>
    <submittedName>
        <fullName evidence="4">Capsular biosynthesis protein</fullName>
    </submittedName>
</protein>
<organism evidence="4">
    <name type="scientific">Burkholderia cenocepacia</name>
    <dbReference type="NCBI Taxonomy" id="95486"/>
    <lineage>
        <taxon>Bacteria</taxon>
        <taxon>Pseudomonadati</taxon>
        <taxon>Pseudomonadota</taxon>
        <taxon>Betaproteobacteria</taxon>
        <taxon>Burkholderiales</taxon>
        <taxon>Burkholderiaceae</taxon>
        <taxon>Burkholderia</taxon>
        <taxon>Burkholderia cepacia complex</taxon>
    </lineage>
</organism>
<evidence type="ECO:0000256" key="2">
    <source>
        <dbReference type="ARBA" id="ARBA00023002"/>
    </source>
</evidence>
<evidence type="ECO:0000313" key="4">
    <source>
        <dbReference type="EMBL" id="KEA59744.1"/>
    </source>
</evidence>
<evidence type="ECO:0000256" key="1">
    <source>
        <dbReference type="ARBA" id="ARBA00006484"/>
    </source>
</evidence>
<dbReference type="SUPFAM" id="SSF51735">
    <property type="entry name" value="NAD(P)-binding Rossmann-fold domains"/>
    <property type="match status" value="1"/>
</dbReference>
<gene>
    <name evidence="4" type="ORF">DT99_09030</name>
</gene>
<dbReference type="PRINTS" id="PR00081">
    <property type="entry name" value="GDHRDH"/>
</dbReference>
<dbReference type="Gene3D" id="3.40.50.720">
    <property type="entry name" value="NAD(P)-binding Rossmann-like Domain"/>
    <property type="match status" value="1"/>
</dbReference>
<dbReference type="EMBL" id="JJOA01000008">
    <property type="protein sequence ID" value="KEA59744.1"/>
    <property type="molecule type" value="Genomic_DNA"/>
</dbReference>
<comment type="similarity">
    <text evidence="1">Belongs to the short-chain dehydrogenases/reductases (SDR) family.</text>
</comment>
<dbReference type="GO" id="GO:0016020">
    <property type="term" value="C:membrane"/>
    <property type="evidence" value="ECO:0007669"/>
    <property type="project" value="TreeGrafter"/>
</dbReference>
<keyword evidence="2" id="KW-0560">Oxidoreductase</keyword>
<dbReference type="GO" id="GO:0016491">
    <property type="term" value="F:oxidoreductase activity"/>
    <property type="evidence" value="ECO:0007669"/>
    <property type="project" value="UniProtKB-KW"/>
</dbReference>
<reference evidence="4" key="1">
    <citation type="submission" date="2014-04" db="EMBL/GenBank/DDBJ databases">
        <title>In planta biocontrol of soil-borne Fusarium wilt of banana through a plant endophytic bacterium, Burkholderia cenocepacia 869T2.</title>
        <authorList>
            <person name="Ho Y.-N."/>
            <person name="Chiang H.-M."/>
            <person name="Chao C.-P."/>
            <person name="Su C.-C."/>
            <person name="Hsu H.-F."/>
            <person name="Guo C.-T."/>
            <person name="Hsieh J.-L."/>
            <person name="Huang C.-C."/>
        </authorList>
    </citation>
    <scope>NUCLEOTIDE SEQUENCE [LARGE SCALE GENOMIC DNA]</scope>
    <source>
        <strain evidence="4">869T2</strain>
    </source>
</reference>
<dbReference type="InterPro" id="IPR002347">
    <property type="entry name" value="SDR_fam"/>
</dbReference>
<dbReference type="InterPro" id="IPR020904">
    <property type="entry name" value="Sc_DH/Rdtase_CS"/>
</dbReference>
<dbReference type="PANTHER" id="PTHR44196">
    <property type="entry name" value="DEHYDROGENASE/REDUCTASE SDR FAMILY MEMBER 7B"/>
    <property type="match status" value="1"/>
</dbReference>
<dbReference type="Pfam" id="PF00106">
    <property type="entry name" value="adh_short"/>
    <property type="match status" value="1"/>
</dbReference>
<proteinExistence type="inferred from homology"/>
<comment type="caution">
    <text evidence="4">The sequence shown here is derived from an EMBL/GenBank/DDBJ whole genome shotgun (WGS) entry which is preliminary data.</text>
</comment>
<dbReference type="OrthoDB" id="9797538at2"/>
<dbReference type="PROSITE" id="PS00061">
    <property type="entry name" value="ADH_SHORT"/>
    <property type="match status" value="1"/>
</dbReference>
<dbReference type="InterPro" id="IPR036291">
    <property type="entry name" value="NAD(P)-bd_dom_sf"/>
</dbReference>
<dbReference type="InterPro" id="IPR057326">
    <property type="entry name" value="KR_dom"/>
</dbReference>
<dbReference type="SMART" id="SM00822">
    <property type="entry name" value="PKS_KR"/>
    <property type="match status" value="1"/>
</dbReference>
<name>A0A071MFR6_9BURK</name>
<dbReference type="PANTHER" id="PTHR44196:SF1">
    <property type="entry name" value="DEHYDROGENASE_REDUCTASE SDR FAMILY MEMBER 7B"/>
    <property type="match status" value="1"/>
</dbReference>